<name>A0A429X5B4_SIMTE</name>
<proteinExistence type="predicted"/>
<dbReference type="Proteomes" id="UP000287296">
    <property type="component" value="Unassembled WGS sequence"/>
</dbReference>
<evidence type="ECO:0000313" key="2">
    <source>
        <dbReference type="Proteomes" id="UP000287296"/>
    </source>
</evidence>
<organism evidence="1 2">
    <name type="scientific">Siminovitchia terrae</name>
    <name type="common">Bacillus terrae</name>
    <dbReference type="NCBI Taxonomy" id="1914933"/>
    <lineage>
        <taxon>Bacteria</taxon>
        <taxon>Bacillati</taxon>
        <taxon>Bacillota</taxon>
        <taxon>Bacilli</taxon>
        <taxon>Bacillales</taxon>
        <taxon>Bacillaceae</taxon>
        <taxon>Siminovitchia</taxon>
    </lineage>
</organism>
<evidence type="ECO:0000313" key="1">
    <source>
        <dbReference type="EMBL" id="RST58597.1"/>
    </source>
</evidence>
<dbReference type="EMBL" id="QYTW02000018">
    <property type="protein sequence ID" value="RST58597.1"/>
    <property type="molecule type" value="Genomic_DNA"/>
</dbReference>
<sequence length="151" mass="16801">MKRFIMFLLVSIILVGCSGNSEQYLTAESFIDQYNPIAEAEALLTFEETEVNERGYIVTTAEDALEGISIKVNENEVIDEIKYSGGNYLQVLAILEALGYDNTENYDSVVEAFDNIEQSPVHVEWEEDGTKVFIAATSPEIISMNVSAIDD</sequence>
<comment type="caution">
    <text evidence="1">The sequence shown here is derived from an EMBL/GenBank/DDBJ whole genome shotgun (WGS) entry which is preliminary data.</text>
</comment>
<dbReference type="AlphaFoldDB" id="A0A429X5B4"/>
<dbReference type="PROSITE" id="PS51257">
    <property type="entry name" value="PROKAR_LIPOPROTEIN"/>
    <property type="match status" value="1"/>
</dbReference>
<dbReference type="RefSeq" id="WP_120117700.1">
    <property type="nucleotide sequence ID" value="NZ_QYTW02000018.1"/>
</dbReference>
<protein>
    <recommendedName>
        <fullName evidence="3">Lipoprotein</fullName>
    </recommendedName>
</protein>
<reference evidence="1 2" key="1">
    <citation type="submission" date="2018-12" db="EMBL/GenBank/DDBJ databases">
        <authorList>
            <person name="Sun L."/>
            <person name="Chen Z."/>
        </authorList>
    </citation>
    <scope>NUCLEOTIDE SEQUENCE [LARGE SCALE GENOMIC DNA]</scope>
    <source>
        <strain evidence="1 2">LMG 29736</strain>
    </source>
</reference>
<gene>
    <name evidence="1" type="ORF">D5F11_016310</name>
</gene>
<accession>A0A429X5B4</accession>
<evidence type="ECO:0008006" key="3">
    <source>
        <dbReference type="Google" id="ProtNLM"/>
    </source>
</evidence>